<dbReference type="Proteomes" id="UP001159363">
    <property type="component" value="Chromosome 10"/>
</dbReference>
<name>A0ABQ9GL90_9NEOP</name>
<sequence>MYGIYSVAASINVHRFRLVLRLSALADGAKSTSSVRGRAAQHKRGGELYCGDPSRDVPEQSATYEVHVDSGSCATVVGLWVLFDMPVTLKLLAIISSVIDRHAARINAHTEGSVAHFIFPLGVMPCCQLYCCLNAVLKGRFTTTPEAAEASSYHWDNKKIAVFSSTIPSATAGRLKLIFAFRSARSLISHFRSSLENFGWSRDFPQRVILQRHSALQRVLWNHTTKRVMRTAARGDWHLLIGPRSLGLGSCWSVATSWRAAATIRYKIMRGPAGRCQCHYYRAGSLHNSRPVLIKHADRCESRQCVESIRNEIDIVATRYSHEARQLGHAPAVGGGGDLAVWNNPEVLMFSTKSSLAIRCIAPIAADSLGARFEMTQQVNLLGQPECTNVVLRS</sequence>
<organism evidence="1 2">
    <name type="scientific">Dryococelus australis</name>
    <dbReference type="NCBI Taxonomy" id="614101"/>
    <lineage>
        <taxon>Eukaryota</taxon>
        <taxon>Metazoa</taxon>
        <taxon>Ecdysozoa</taxon>
        <taxon>Arthropoda</taxon>
        <taxon>Hexapoda</taxon>
        <taxon>Insecta</taxon>
        <taxon>Pterygota</taxon>
        <taxon>Neoptera</taxon>
        <taxon>Polyneoptera</taxon>
        <taxon>Phasmatodea</taxon>
        <taxon>Verophasmatodea</taxon>
        <taxon>Anareolatae</taxon>
        <taxon>Phasmatidae</taxon>
        <taxon>Eurycanthinae</taxon>
        <taxon>Dryococelus</taxon>
    </lineage>
</organism>
<comment type="caution">
    <text evidence="1">The sequence shown here is derived from an EMBL/GenBank/DDBJ whole genome shotgun (WGS) entry which is preliminary data.</text>
</comment>
<gene>
    <name evidence="1" type="ORF">PR048_026383</name>
</gene>
<evidence type="ECO:0000313" key="2">
    <source>
        <dbReference type="Proteomes" id="UP001159363"/>
    </source>
</evidence>
<reference evidence="1 2" key="1">
    <citation type="submission" date="2023-02" db="EMBL/GenBank/DDBJ databases">
        <title>LHISI_Scaffold_Assembly.</title>
        <authorList>
            <person name="Stuart O.P."/>
            <person name="Cleave R."/>
            <person name="Magrath M.J.L."/>
            <person name="Mikheyev A.S."/>
        </authorList>
    </citation>
    <scope>NUCLEOTIDE SEQUENCE [LARGE SCALE GENOMIC DNA]</scope>
    <source>
        <strain evidence="1">Daus_M_001</strain>
        <tissue evidence="1">Leg muscle</tissue>
    </source>
</reference>
<keyword evidence="2" id="KW-1185">Reference proteome</keyword>
<dbReference type="EMBL" id="JARBHB010000011">
    <property type="protein sequence ID" value="KAJ8872767.1"/>
    <property type="molecule type" value="Genomic_DNA"/>
</dbReference>
<proteinExistence type="predicted"/>
<protein>
    <submittedName>
        <fullName evidence="1">Uncharacterized protein</fullName>
    </submittedName>
</protein>
<evidence type="ECO:0000313" key="1">
    <source>
        <dbReference type="EMBL" id="KAJ8872767.1"/>
    </source>
</evidence>
<accession>A0ABQ9GL90</accession>